<dbReference type="AlphaFoldDB" id="A0A9Q1JM08"/>
<dbReference type="OrthoDB" id="1934635at2759"/>
<dbReference type="EMBL" id="JAKOGI010001695">
    <property type="protein sequence ID" value="KAJ8424383.1"/>
    <property type="molecule type" value="Genomic_DNA"/>
</dbReference>
<evidence type="ECO:0000313" key="1">
    <source>
        <dbReference type="EMBL" id="KAJ8424383.1"/>
    </source>
</evidence>
<gene>
    <name evidence="1" type="ORF">Cgig2_023354</name>
</gene>
<evidence type="ECO:0008006" key="3">
    <source>
        <dbReference type="Google" id="ProtNLM"/>
    </source>
</evidence>
<organism evidence="1 2">
    <name type="scientific">Carnegiea gigantea</name>
    <dbReference type="NCBI Taxonomy" id="171969"/>
    <lineage>
        <taxon>Eukaryota</taxon>
        <taxon>Viridiplantae</taxon>
        <taxon>Streptophyta</taxon>
        <taxon>Embryophyta</taxon>
        <taxon>Tracheophyta</taxon>
        <taxon>Spermatophyta</taxon>
        <taxon>Magnoliopsida</taxon>
        <taxon>eudicotyledons</taxon>
        <taxon>Gunneridae</taxon>
        <taxon>Pentapetalae</taxon>
        <taxon>Caryophyllales</taxon>
        <taxon>Cactineae</taxon>
        <taxon>Cactaceae</taxon>
        <taxon>Cactoideae</taxon>
        <taxon>Echinocereeae</taxon>
        <taxon>Carnegiea</taxon>
    </lineage>
</organism>
<name>A0A9Q1JM08_9CARY</name>
<keyword evidence="2" id="KW-1185">Reference proteome</keyword>
<accession>A0A9Q1JM08</accession>
<sequence>MRDNWLNLKQLNTNVSDYYAQFEEMKLRCTVREEQWVTMTRFINGFRDDLKEKRSTKSLPILAGGFPKPGSLSPCNLSPFTKPLTLKGNNRILSQPLRLAKSSSFTSSPLLCSPSLSSMVCHKCHEQRHPTSHCSNRALTTEFDTLEDDDWIDEIVYPVVGDTTMESEHEDDERERVILAS</sequence>
<dbReference type="Proteomes" id="UP001153076">
    <property type="component" value="Unassembled WGS sequence"/>
</dbReference>
<protein>
    <recommendedName>
        <fullName evidence="3">Retrotransposon gag domain-containing protein</fullName>
    </recommendedName>
</protein>
<comment type="caution">
    <text evidence="1">The sequence shown here is derived from an EMBL/GenBank/DDBJ whole genome shotgun (WGS) entry which is preliminary data.</text>
</comment>
<proteinExistence type="predicted"/>
<reference evidence="1" key="1">
    <citation type="submission" date="2022-04" db="EMBL/GenBank/DDBJ databases">
        <title>Carnegiea gigantea Genome sequencing and assembly v2.</title>
        <authorList>
            <person name="Copetti D."/>
            <person name="Sanderson M.J."/>
            <person name="Burquez A."/>
            <person name="Wojciechowski M.F."/>
        </authorList>
    </citation>
    <scope>NUCLEOTIDE SEQUENCE</scope>
    <source>
        <strain evidence="1">SGP5-SGP5p</strain>
        <tissue evidence="1">Aerial part</tissue>
    </source>
</reference>
<evidence type="ECO:0000313" key="2">
    <source>
        <dbReference type="Proteomes" id="UP001153076"/>
    </source>
</evidence>